<dbReference type="AlphaFoldDB" id="A0AAX2A9N6"/>
<dbReference type="EMBL" id="CP031217">
    <property type="protein sequence ID" value="AXH11417.1"/>
    <property type="molecule type" value="Genomic_DNA"/>
</dbReference>
<dbReference type="InterPro" id="IPR010260">
    <property type="entry name" value="AlpA"/>
</dbReference>
<evidence type="ECO:0000313" key="3">
    <source>
        <dbReference type="Proteomes" id="UP000253850"/>
    </source>
</evidence>
<protein>
    <submittedName>
        <fullName evidence="1">Transcriptional regulator</fullName>
    </submittedName>
</protein>
<dbReference type="EMBL" id="PDKM01000006">
    <property type="protein sequence ID" value="RXK09396.1"/>
    <property type="molecule type" value="Genomic_DNA"/>
</dbReference>
<dbReference type="SUPFAM" id="SSF46955">
    <property type="entry name" value="Putative DNA-binding domain"/>
    <property type="match status" value="1"/>
</dbReference>
<evidence type="ECO:0000313" key="1">
    <source>
        <dbReference type="EMBL" id="AXH11417.1"/>
    </source>
</evidence>
<dbReference type="KEGG" id="hbv:ABIV_0396"/>
<gene>
    <name evidence="1" type="ORF">ABIV_0396</name>
    <name evidence="2" type="ORF">CRV05_10740</name>
</gene>
<keyword evidence="4" id="KW-1185">Reference proteome</keyword>
<organism evidence="2 4">
    <name type="scientific">Halarcobacter bivalviorum</name>
    <dbReference type="NCBI Taxonomy" id="663364"/>
    <lineage>
        <taxon>Bacteria</taxon>
        <taxon>Pseudomonadati</taxon>
        <taxon>Campylobacterota</taxon>
        <taxon>Epsilonproteobacteria</taxon>
        <taxon>Campylobacterales</taxon>
        <taxon>Arcobacteraceae</taxon>
        <taxon>Halarcobacter</taxon>
    </lineage>
</organism>
<dbReference type="Proteomes" id="UP000253850">
    <property type="component" value="Chromosome"/>
</dbReference>
<dbReference type="Proteomes" id="UP000289193">
    <property type="component" value="Unassembled WGS sequence"/>
</dbReference>
<name>A0AAX2A9N6_9BACT</name>
<reference evidence="1 3" key="2">
    <citation type="submission" date="2018-07" db="EMBL/GenBank/DDBJ databases">
        <title>Complete genome of the Arcobacter bivalviorum type strain LMG 26154.</title>
        <authorList>
            <person name="Miller W.G."/>
            <person name="Yee E."/>
            <person name="Bono J.L."/>
        </authorList>
    </citation>
    <scope>NUCLEOTIDE SEQUENCE [LARGE SCALE GENOMIC DNA]</scope>
    <source>
        <strain evidence="1 3">LMG 26154</strain>
    </source>
</reference>
<evidence type="ECO:0000313" key="2">
    <source>
        <dbReference type="EMBL" id="RXK09396.1"/>
    </source>
</evidence>
<dbReference type="RefSeq" id="WP_114838295.1">
    <property type="nucleotide sequence ID" value="NZ_CP031217.1"/>
</dbReference>
<dbReference type="InterPro" id="IPR009061">
    <property type="entry name" value="DNA-bd_dom_put_sf"/>
</dbReference>
<reference evidence="2 4" key="1">
    <citation type="submission" date="2017-10" db="EMBL/GenBank/DDBJ databases">
        <title>Genomics of the genus Arcobacter.</title>
        <authorList>
            <person name="Perez-Cataluna A."/>
            <person name="Figueras M.J."/>
        </authorList>
    </citation>
    <scope>NUCLEOTIDE SEQUENCE [LARGE SCALE GENOMIC DNA]</scope>
    <source>
        <strain evidence="2 4">CECT 7835</strain>
    </source>
</reference>
<accession>A0AAX2A9N6</accession>
<proteinExistence type="predicted"/>
<evidence type="ECO:0000313" key="4">
    <source>
        <dbReference type="Proteomes" id="UP000289193"/>
    </source>
</evidence>
<dbReference type="Pfam" id="PF05930">
    <property type="entry name" value="Phage_AlpA"/>
    <property type="match status" value="1"/>
</dbReference>
<sequence>MENDKLLKIKEVCNLLNVSTRKFYEDIKTDKTFPQSFRLANTKTKLYSQKEIREWINLQMQNNRVS</sequence>